<dbReference type="Pfam" id="PF00126">
    <property type="entry name" value="HTH_1"/>
    <property type="match status" value="1"/>
</dbReference>
<keyword evidence="6" id="KW-0028">Amino-acid biosynthesis</keyword>
<keyword evidence="5" id="KW-0678">Repressor</keyword>
<dbReference type="GO" id="GO:0000976">
    <property type="term" value="F:transcription cis-regulatory region binding"/>
    <property type="evidence" value="ECO:0007669"/>
    <property type="project" value="TreeGrafter"/>
</dbReference>
<dbReference type="PROSITE" id="PS50931">
    <property type="entry name" value="HTH_LYSR"/>
    <property type="match status" value="1"/>
</dbReference>
<keyword evidence="8" id="KW-0238">DNA-binding</keyword>
<evidence type="ECO:0000256" key="11">
    <source>
        <dbReference type="ARBA" id="ARBA00023167"/>
    </source>
</evidence>
<accession>A0A3B0X2G5</accession>
<keyword evidence="9" id="KW-0010">Activator</keyword>
<dbReference type="PANTHER" id="PTHR30126">
    <property type="entry name" value="HTH-TYPE TRANSCRIPTIONAL REGULATOR"/>
    <property type="match status" value="1"/>
</dbReference>
<dbReference type="GO" id="GO:0005737">
    <property type="term" value="C:cytoplasm"/>
    <property type="evidence" value="ECO:0007669"/>
    <property type="project" value="UniProtKB-SubCell"/>
</dbReference>
<comment type="similarity">
    <text evidence="2">Belongs to the LysR transcriptional regulatory family.</text>
</comment>
<evidence type="ECO:0000256" key="9">
    <source>
        <dbReference type="ARBA" id="ARBA00023159"/>
    </source>
</evidence>
<evidence type="ECO:0000256" key="4">
    <source>
        <dbReference type="ARBA" id="ARBA00022490"/>
    </source>
</evidence>
<name>A0A3B0X2G5_9ZZZZ</name>
<dbReference type="Gene3D" id="3.40.190.10">
    <property type="entry name" value="Periplasmic binding protein-like II"/>
    <property type="match status" value="1"/>
</dbReference>
<organism evidence="13">
    <name type="scientific">hydrothermal vent metagenome</name>
    <dbReference type="NCBI Taxonomy" id="652676"/>
    <lineage>
        <taxon>unclassified sequences</taxon>
        <taxon>metagenomes</taxon>
        <taxon>ecological metagenomes</taxon>
    </lineage>
</organism>
<dbReference type="InterPro" id="IPR036390">
    <property type="entry name" value="WH_DNA-bd_sf"/>
</dbReference>
<feature type="domain" description="HTH lysR-type" evidence="12">
    <location>
        <begin position="3"/>
        <end position="60"/>
    </location>
</feature>
<sequence>MFLELRHLRSLKAINEAGSLSQAAERLHLTQSALSHQIKTVERYFDIELYKRKHKPLRLSHAGQRLLSLAQRVLPEVEAAEYEMRHLSGADSGRLHITIECHSCFEWLVPTLDYYRRHWPDVEVDLRLGNNFEPVKALVQEDIDLVITTDKVNQVGIVFKPLFDYQAMVIMANDHPLIDRAFLNAVDFAEQTLITYPVEQQRLDIFRYFLEPQGVEPRDIRQSELTVMILQLVASGRGISVLPDWVINDYIERKYVAARPLGEKGMRGTLYAAIREREVKRTYLTDFIELAREGLFRNRGA</sequence>
<dbReference type="GO" id="GO:0003700">
    <property type="term" value="F:DNA-binding transcription factor activity"/>
    <property type="evidence" value="ECO:0007669"/>
    <property type="project" value="InterPro"/>
</dbReference>
<proteinExistence type="inferred from homology"/>
<dbReference type="InterPro" id="IPR000847">
    <property type="entry name" value="LysR_HTH_N"/>
</dbReference>
<dbReference type="PRINTS" id="PR00039">
    <property type="entry name" value="HTHLYSR"/>
</dbReference>
<reference evidence="13" key="1">
    <citation type="submission" date="2018-06" db="EMBL/GenBank/DDBJ databases">
        <authorList>
            <person name="Zhirakovskaya E."/>
        </authorList>
    </citation>
    <scope>NUCLEOTIDE SEQUENCE</scope>
</reference>
<evidence type="ECO:0000256" key="7">
    <source>
        <dbReference type="ARBA" id="ARBA00023015"/>
    </source>
</evidence>
<evidence type="ECO:0000259" key="12">
    <source>
        <dbReference type="PROSITE" id="PS50931"/>
    </source>
</evidence>
<evidence type="ECO:0000256" key="3">
    <source>
        <dbReference type="ARBA" id="ARBA00019365"/>
    </source>
</evidence>
<protein>
    <recommendedName>
        <fullName evidence="3">HTH-type transcriptional regulator MetR</fullName>
    </recommendedName>
</protein>
<comment type="subcellular location">
    <subcellularLocation>
        <location evidence="1">Cytoplasm</location>
    </subcellularLocation>
</comment>
<keyword evidence="10" id="KW-0804">Transcription</keyword>
<dbReference type="SUPFAM" id="SSF53850">
    <property type="entry name" value="Periplasmic binding protein-like II"/>
    <property type="match status" value="1"/>
</dbReference>
<gene>
    <name evidence="13" type="ORF">MNBD_GAMMA11-1986</name>
</gene>
<dbReference type="AlphaFoldDB" id="A0A3B0X2G5"/>
<dbReference type="EMBL" id="UOFG01000052">
    <property type="protein sequence ID" value="VAW58900.1"/>
    <property type="molecule type" value="Genomic_DNA"/>
</dbReference>
<keyword evidence="11" id="KW-0486">Methionine biosynthesis</keyword>
<evidence type="ECO:0000256" key="1">
    <source>
        <dbReference type="ARBA" id="ARBA00004496"/>
    </source>
</evidence>
<evidence type="ECO:0000256" key="5">
    <source>
        <dbReference type="ARBA" id="ARBA00022491"/>
    </source>
</evidence>
<dbReference type="InterPro" id="IPR037406">
    <property type="entry name" value="MetR_PBP2"/>
</dbReference>
<keyword evidence="7" id="KW-0805">Transcription regulation</keyword>
<dbReference type="SUPFAM" id="SSF46785">
    <property type="entry name" value="Winged helix' DNA-binding domain"/>
    <property type="match status" value="1"/>
</dbReference>
<dbReference type="Gene3D" id="1.10.10.10">
    <property type="entry name" value="Winged helix-like DNA-binding domain superfamily/Winged helix DNA-binding domain"/>
    <property type="match status" value="1"/>
</dbReference>
<dbReference type="GO" id="GO:0009086">
    <property type="term" value="P:methionine biosynthetic process"/>
    <property type="evidence" value="ECO:0007669"/>
    <property type="project" value="UniProtKB-KW"/>
</dbReference>
<evidence type="ECO:0000256" key="2">
    <source>
        <dbReference type="ARBA" id="ARBA00009437"/>
    </source>
</evidence>
<dbReference type="InterPro" id="IPR036388">
    <property type="entry name" value="WH-like_DNA-bd_sf"/>
</dbReference>
<evidence type="ECO:0000313" key="13">
    <source>
        <dbReference type="EMBL" id="VAW58900.1"/>
    </source>
</evidence>
<dbReference type="Pfam" id="PF03466">
    <property type="entry name" value="LysR_substrate"/>
    <property type="match status" value="1"/>
</dbReference>
<keyword evidence="4" id="KW-0963">Cytoplasm</keyword>
<dbReference type="CDD" id="cd08441">
    <property type="entry name" value="PBP2_MetR"/>
    <property type="match status" value="1"/>
</dbReference>
<evidence type="ECO:0000256" key="6">
    <source>
        <dbReference type="ARBA" id="ARBA00022605"/>
    </source>
</evidence>
<dbReference type="InterPro" id="IPR005119">
    <property type="entry name" value="LysR_subst-bd"/>
</dbReference>
<evidence type="ECO:0000256" key="10">
    <source>
        <dbReference type="ARBA" id="ARBA00023163"/>
    </source>
</evidence>
<dbReference type="PANTHER" id="PTHR30126:SF25">
    <property type="entry name" value="HTH-TYPE TRANSCRIPTIONAL REGULATOR METR"/>
    <property type="match status" value="1"/>
</dbReference>
<evidence type="ECO:0000256" key="8">
    <source>
        <dbReference type="ARBA" id="ARBA00023125"/>
    </source>
</evidence>